<feature type="domain" description="EF-hand" evidence="17">
    <location>
        <begin position="460"/>
        <end position="493"/>
    </location>
</feature>
<dbReference type="Gene3D" id="1.10.510.10">
    <property type="entry name" value="Transferase(Phosphotransferase) domain 1"/>
    <property type="match status" value="1"/>
</dbReference>
<dbReference type="FunFam" id="1.10.510.10:FF:000178">
    <property type="entry name" value="Calcium-dependent protein kinase 5"/>
    <property type="match status" value="1"/>
</dbReference>
<evidence type="ECO:0000256" key="15">
    <source>
        <dbReference type="SAM" id="MobiDB-lite"/>
    </source>
</evidence>
<dbReference type="CDD" id="cd05117">
    <property type="entry name" value="STKc_CAMK"/>
    <property type="match status" value="1"/>
</dbReference>
<evidence type="ECO:0000256" key="5">
    <source>
        <dbReference type="ARBA" id="ARBA00022737"/>
    </source>
</evidence>
<reference evidence="18" key="1">
    <citation type="submission" date="2021-08" db="EMBL/GenBank/DDBJ databases">
        <title>WGS assembly of Ceratopteris richardii.</title>
        <authorList>
            <person name="Marchant D.B."/>
            <person name="Chen G."/>
            <person name="Jenkins J."/>
            <person name="Shu S."/>
            <person name="Leebens-Mack J."/>
            <person name="Grimwood J."/>
            <person name="Schmutz J."/>
            <person name="Soltis P."/>
            <person name="Soltis D."/>
            <person name="Chen Z.-H."/>
        </authorList>
    </citation>
    <scope>NUCLEOTIDE SEQUENCE</scope>
    <source>
        <strain evidence="18">Whitten #5841</strain>
        <tissue evidence="18">Leaf</tissue>
    </source>
</reference>
<comment type="similarity">
    <text evidence="10">Belongs to the protein kinase superfamily. Ser/Thr protein kinase family. CDPK subfamily.</text>
</comment>
<dbReference type="AlphaFoldDB" id="A0A8T2V252"/>
<proteinExistence type="inferred from homology"/>
<keyword evidence="19" id="KW-1185">Reference proteome</keyword>
<dbReference type="PROSITE" id="PS50222">
    <property type="entry name" value="EF_HAND_2"/>
    <property type="match status" value="4"/>
</dbReference>
<evidence type="ECO:0000256" key="9">
    <source>
        <dbReference type="ARBA" id="ARBA00022840"/>
    </source>
</evidence>
<evidence type="ECO:0000313" key="19">
    <source>
        <dbReference type="Proteomes" id="UP000825935"/>
    </source>
</evidence>
<dbReference type="Pfam" id="PF00069">
    <property type="entry name" value="Pkinase"/>
    <property type="match status" value="1"/>
</dbReference>
<dbReference type="OrthoDB" id="40902at2759"/>
<keyword evidence="2 14" id="KW-0723">Serine/threonine-protein kinase</keyword>
<dbReference type="InterPro" id="IPR002048">
    <property type="entry name" value="EF_hand_dom"/>
</dbReference>
<dbReference type="InterPro" id="IPR000719">
    <property type="entry name" value="Prot_kinase_dom"/>
</dbReference>
<dbReference type="Gene3D" id="1.10.238.10">
    <property type="entry name" value="EF-hand"/>
    <property type="match status" value="1"/>
</dbReference>
<evidence type="ECO:0000256" key="2">
    <source>
        <dbReference type="ARBA" id="ARBA00022527"/>
    </source>
</evidence>
<dbReference type="Pfam" id="PF13499">
    <property type="entry name" value="EF-hand_7"/>
    <property type="match status" value="2"/>
</dbReference>
<evidence type="ECO:0000313" key="18">
    <source>
        <dbReference type="EMBL" id="KAH7438319.1"/>
    </source>
</evidence>
<evidence type="ECO:0000256" key="11">
    <source>
        <dbReference type="ARBA" id="ARBA00047899"/>
    </source>
</evidence>
<evidence type="ECO:0000259" key="16">
    <source>
        <dbReference type="PROSITE" id="PS50011"/>
    </source>
</evidence>
<dbReference type="Proteomes" id="UP000825935">
    <property type="component" value="Chromosome 4"/>
</dbReference>
<feature type="domain" description="EF-hand" evidence="17">
    <location>
        <begin position="351"/>
        <end position="386"/>
    </location>
</feature>
<dbReference type="CDD" id="cd15898">
    <property type="entry name" value="EFh_PI-PLC"/>
    <property type="match status" value="1"/>
</dbReference>
<dbReference type="SUPFAM" id="SSF47473">
    <property type="entry name" value="EF-hand"/>
    <property type="match status" value="1"/>
</dbReference>
<feature type="binding site" evidence="13">
    <location>
        <position position="79"/>
    </location>
    <ligand>
        <name>ATP</name>
        <dbReference type="ChEBI" id="CHEBI:30616"/>
    </ligand>
</feature>
<sequence>MGNHASIKRPARKPQYPDERASPLHPNFHRPGPRNIRVLNKTSEDLKEIYILGQVLGRGAYGVTRICTDKTTGEMLACKSISKRRLRREQDVDDVRQEVAILNSLKGHPNIVKLRNTYEDRRAVHLVMDLCTGGELLNRIISKGKYTEREAAAVFRTVIEVLKDCHSHGVMHRDLKPENLLLLNKEEDSPIVVIDFGLSTFFKPGDVFRDLAGSACYVAPEVLRGEYGPEADIWSAGVILYFLLSGSLPFVADTKERVFNAILSGSFDLTSEPWPAISTSAKDLLTKMLTDNPKDRLLLHQIQSHPWVRIDGEASDKPLNAMVLKRMKQCCEMNKLKKLALKVVAETLSQQEIERMKELFISMDTDNSGTLSLRELKEGFMGQGLTVSGKEIMQLFSAVDIDENGCIDFKEFIAAMMNIRKFEEEEQLISVFHSFDTNNDGFISGAELREALAKCNMGAEDDINRIIAEADRNKDGRIDYEEFVAMMQQGTSSQY</sequence>
<dbReference type="FunFam" id="3.30.200.20:FF:000004">
    <property type="entry name" value="Calcium-dependent protein kinase 1"/>
    <property type="match status" value="1"/>
</dbReference>
<feature type="region of interest" description="Disordered" evidence="15">
    <location>
        <begin position="1"/>
        <end position="35"/>
    </location>
</feature>
<evidence type="ECO:0000256" key="13">
    <source>
        <dbReference type="PROSITE-ProRule" id="PRU10141"/>
    </source>
</evidence>
<evidence type="ECO:0000256" key="4">
    <source>
        <dbReference type="ARBA" id="ARBA00022723"/>
    </source>
</evidence>
<dbReference type="SUPFAM" id="SSF56112">
    <property type="entry name" value="Protein kinase-like (PK-like)"/>
    <property type="match status" value="1"/>
</dbReference>
<organism evidence="18 19">
    <name type="scientific">Ceratopteris richardii</name>
    <name type="common">Triangle waterfern</name>
    <dbReference type="NCBI Taxonomy" id="49495"/>
    <lineage>
        <taxon>Eukaryota</taxon>
        <taxon>Viridiplantae</taxon>
        <taxon>Streptophyta</taxon>
        <taxon>Embryophyta</taxon>
        <taxon>Tracheophyta</taxon>
        <taxon>Polypodiopsida</taxon>
        <taxon>Polypodiidae</taxon>
        <taxon>Polypodiales</taxon>
        <taxon>Pteridineae</taxon>
        <taxon>Pteridaceae</taxon>
        <taxon>Parkerioideae</taxon>
        <taxon>Ceratopteris</taxon>
    </lineage>
</organism>
<dbReference type="GO" id="GO:0005524">
    <property type="term" value="F:ATP binding"/>
    <property type="evidence" value="ECO:0007669"/>
    <property type="project" value="UniProtKB-UniRule"/>
</dbReference>
<dbReference type="InterPro" id="IPR017441">
    <property type="entry name" value="Protein_kinase_ATP_BS"/>
</dbReference>
<comment type="catalytic activity">
    <reaction evidence="11">
        <text>L-threonyl-[protein] + ATP = O-phospho-L-threonyl-[protein] + ADP + H(+)</text>
        <dbReference type="Rhea" id="RHEA:46608"/>
        <dbReference type="Rhea" id="RHEA-COMP:11060"/>
        <dbReference type="Rhea" id="RHEA-COMP:11605"/>
        <dbReference type="ChEBI" id="CHEBI:15378"/>
        <dbReference type="ChEBI" id="CHEBI:30013"/>
        <dbReference type="ChEBI" id="CHEBI:30616"/>
        <dbReference type="ChEBI" id="CHEBI:61977"/>
        <dbReference type="ChEBI" id="CHEBI:456216"/>
        <dbReference type="EC" id="2.7.11.1"/>
    </reaction>
</comment>
<dbReference type="PROSITE" id="PS50011">
    <property type="entry name" value="PROTEIN_KINASE_DOM"/>
    <property type="match status" value="1"/>
</dbReference>
<dbReference type="PROSITE" id="PS00107">
    <property type="entry name" value="PROTEIN_KINASE_ATP"/>
    <property type="match status" value="1"/>
</dbReference>
<dbReference type="SMART" id="SM00054">
    <property type="entry name" value="EFh"/>
    <property type="match status" value="4"/>
</dbReference>
<feature type="compositionally biased region" description="Basic residues" evidence="15">
    <location>
        <begin position="1"/>
        <end position="12"/>
    </location>
</feature>
<evidence type="ECO:0000256" key="3">
    <source>
        <dbReference type="ARBA" id="ARBA00022679"/>
    </source>
</evidence>
<evidence type="ECO:0000256" key="6">
    <source>
        <dbReference type="ARBA" id="ARBA00022741"/>
    </source>
</evidence>
<dbReference type="EMBL" id="CM035409">
    <property type="protein sequence ID" value="KAH7438319.1"/>
    <property type="molecule type" value="Genomic_DNA"/>
</dbReference>
<dbReference type="SMART" id="SM00220">
    <property type="entry name" value="S_TKc"/>
    <property type="match status" value="1"/>
</dbReference>
<feature type="domain" description="Protein kinase" evidence="16">
    <location>
        <begin position="50"/>
        <end position="308"/>
    </location>
</feature>
<evidence type="ECO:0000256" key="8">
    <source>
        <dbReference type="ARBA" id="ARBA00022837"/>
    </source>
</evidence>
<name>A0A8T2V252_CERRI</name>
<keyword evidence="5" id="KW-0677">Repeat</keyword>
<dbReference type="GO" id="GO:0005509">
    <property type="term" value="F:calcium ion binding"/>
    <property type="evidence" value="ECO:0007669"/>
    <property type="project" value="InterPro"/>
</dbReference>
<dbReference type="InterPro" id="IPR018247">
    <property type="entry name" value="EF_Hand_1_Ca_BS"/>
</dbReference>
<dbReference type="FunFam" id="1.10.238.10:FF:000003">
    <property type="entry name" value="Calmodulin A"/>
    <property type="match status" value="1"/>
</dbReference>
<dbReference type="PROSITE" id="PS00018">
    <property type="entry name" value="EF_HAND_1"/>
    <property type="match status" value="4"/>
</dbReference>
<comment type="catalytic activity">
    <reaction evidence="12">
        <text>L-seryl-[protein] + ATP = O-phospho-L-seryl-[protein] + ADP + H(+)</text>
        <dbReference type="Rhea" id="RHEA:17989"/>
        <dbReference type="Rhea" id="RHEA-COMP:9863"/>
        <dbReference type="Rhea" id="RHEA-COMP:11604"/>
        <dbReference type="ChEBI" id="CHEBI:15378"/>
        <dbReference type="ChEBI" id="CHEBI:29999"/>
        <dbReference type="ChEBI" id="CHEBI:30616"/>
        <dbReference type="ChEBI" id="CHEBI:83421"/>
        <dbReference type="ChEBI" id="CHEBI:456216"/>
        <dbReference type="EC" id="2.7.11.1"/>
    </reaction>
</comment>
<dbReference type="PANTHER" id="PTHR24349">
    <property type="entry name" value="SERINE/THREONINE-PROTEIN KINASE"/>
    <property type="match status" value="1"/>
</dbReference>
<keyword evidence="7" id="KW-0418">Kinase</keyword>
<evidence type="ECO:0000256" key="10">
    <source>
        <dbReference type="ARBA" id="ARBA00024334"/>
    </source>
</evidence>
<comment type="caution">
    <text evidence="18">The sequence shown here is derived from an EMBL/GenBank/DDBJ whole genome shotgun (WGS) entry which is preliminary data.</text>
</comment>
<evidence type="ECO:0000256" key="12">
    <source>
        <dbReference type="ARBA" id="ARBA00048679"/>
    </source>
</evidence>
<dbReference type="InterPro" id="IPR011992">
    <property type="entry name" value="EF-hand-dom_pair"/>
</dbReference>
<keyword evidence="8" id="KW-0106">Calcium</keyword>
<accession>A0A8T2V252</accession>
<keyword evidence="6 13" id="KW-0547">Nucleotide-binding</keyword>
<evidence type="ECO:0000256" key="7">
    <source>
        <dbReference type="ARBA" id="ARBA00022777"/>
    </source>
</evidence>
<dbReference type="InterPro" id="IPR050205">
    <property type="entry name" value="CDPK_Ser/Thr_kinases"/>
</dbReference>
<evidence type="ECO:0000256" key="1">
    <source>
        <dbReference type="ARBA" id="ARBA00012513"/>
    </source>
</evidence>
<dbReference type="InterPro" id="IPR011009">
    <property type="entry name" value="Kinase-like_dom_sf"/>
</dbReference>
<dbReference type="EC" id="2.7.11.1" evidence="1"/>
<keyword evidence="3" id="KW-0808">Transferase</keyword>
<feature type="domain" description="EF-hand" evidence="17">
    <location>
        <begin position="423"/>
        <end position="458"/>
    </location>
</feature>
<dbReference type="GO" id="GO:0004674">
    <property type="term" value="F:protein serine/threonine kinase activity"/>
    <property type="evidence" value="ECO:0007669"/>
    <property type="project" value="UniProtKB-KW"/>
</dbReference>
<gene>
    <name evidence="18" type="ORF">KP509_04G009900</name>
</gene>
<feature type="domain" description="EF-hand" evidence="17">
    <location>
        <begin position="387"/>
        <end position="422"/>
    </location>
</feature>
<dbReference type="Gene3D" id="3.30.200.20">
    <property type="entry name" value="Phosphorylase Kinase, domain 1"/>
    <property type="match status" value="1"/>
</dbReference>
<keyword evidence="4" id="KW-0479">Metal-binding</keyword>
<dbReference type="InterPro" id="IPR008271">
    <property type="entry name" value="Ser/Thr_kinase_AS"/>
</dbReference>
<dbReference type="PROSITE" id="PS00108">
    <property type="entry name" value="PROTEIN_KINASE_ST"/>
    <property type="match status" value="1"/>
</dbReference>
<protein>
    <recommendedName>
        <fullName evidence="1">non-specific serine/threonine protein kinase</fullName>
        <ecNumber evidence="1">2.7.11.1</ecNumber>
    </recommendedName>
</protein>
<evidence type="ECO:0000256" key="14">
    <source>
        <dbReference type="RuleBase" id="RU000304"/>
    </source>
</evidence>
<evidence type="ECO:0000259" key="17">
    <source>
        <dbReference type="PROSITE" id="PS50222"/>
    </source>
</evidence>
<dbReference type="CDD" id="cd00051">
    <property type="entry name" value="EFh"/>
    <property type="match status" value="1"/>
</dbReference>
<keyword evidence="9 13" id="KW-0067">ATP-binding</keyword>